<protein>
    <submittedName>
        <fullName evidence="1">Uncharacterized protein</fullName>
    </submittedName>
</protein>
<organism evidence="1">
    <name type="scientific">Tanacetum cinerariifolium</name>
    <name type="common">Dalmatian daisy</name>
    <name type="synonym">Chrysanthemum cinerariifolium</name>
    <dbReference type="NCBI Taxonomy" id="118510"/>
    <lineage>
        <taxon>Eukaryota</taxon>
        <taxon>Viridiplantae</taxon>
        <taxon>Streptophyta</taxon>
        <taxon>Embryophyta</taxon>
        <taxon>Tracheophyta</taxon>
        <taxon>Spermatophyta</taxon>
        <taxon>Magnoliopsida</taxon>
        <taxon>eudicotyledons</taxon>
        <taxon>Gunneridae</taxon>
        <taxon>Pentapetalae</taxon>
        <taxon>asterids</taxon>
        <taxon>campanulids</taxon>
        <taxon>Asterales</taxon>
        <taxon>Asteraceae</taxon>
        <taxon>Asteroideae</taxon>
        <taxon>Anthemideae</taxon>
        <taxon>Anthemidinae</taxon>
        <taxon>Tanacetum</taxon>
    </lineage>
</organism>
<sequence length="228" mass="26883">MDEQIGWLNNLLDRFETIARQHAANLQQQLDVFHDENALMTEAYFREIREKEQHIPKKTNTTLSLPSQQASHVFKDFCTDNGKIKMEAENKGFDMKNHFDLNSCLTEDDDLIVRESYKSSSEKMKTIMMDIDLEVPALSEPTEEETINMVKKIVDFDFESEEKMATETMVAMIGILISKIKWGPQLRWWPAFWRSFKEIWLHWQEWSIKVENDEECGISESRFFSTTP</sequence>
<accession>A0A6L2L594</accession>
<dbReference type="InterPro" id="IPR008581">
    <property type="entry name" value="DUF863_pln"/>
</dbReference>
<evidence type="ECO:0000313" key="1">
    <source>
        <dbReference type="EMBL" id="GEU56888.1"/>
    </source>
</evidence>
<gene>
    <name evidence="1" type="ORF">Tci_028866</name>
</gene>
<dbReference type="Pfam" id="PF05904">
    <property type="entry name" value="DUF863"/>
    <property type="match status" value="1"/>
</dbReference>
<comment type="caution">
    <text evidence="1">The sequence shown here is derived from an EMBL/GenBank/DDBJ whole genome shotgun (WGS) entry which is preliminary data.</text>
</comment>
<proteinExistence type="predicted"/>
<dbReference type="EMBL" id="BKCJ010003738">
    <property type="protein sequence ID" value="GEU56888.1"/>
    <property type="molecule type" value="Genomic_DNA"/>
</dbReference>
<dbReference type="AlphaFoldDB" id="A0A6L2L594"/>
<name>A0A6L2L594_TANCI</name>
<reference evidence="1" key="1">
    <citation type="journal article" date="2019" name="Sci. Rep.">
        <title>Draft genome of Tanacetum cinerariifolium, the natural source of mosquito coil.</title>
        <authorList>
            <person name="Yamashiro T."/>
            <person name="Shiraishi A."/>
            <person name="Satake H."/>
            <person name="Nakayama K."/>
        </authorList>
    </citation>
    <scope>NUCLEOTIDE SEQUENCE</scope>
</reference>